<organism evidence="1 2">
    <name type="scientific">Lucilia cuprina</name>
    <name type="common">Green bottle fly</name>
    <name type="synonym">Australian sheep blowfly</name>
    <dbReference type="NCBI Taxonomy" id="7375"/>
    <lineage>
        <taxon>Eukaryota</taxon>
        <taxon>Metazoa</taxon>
        <taxon>Ecdysozoa</taxon>
        <taxon>Arthropoda</taxon>
        <taxon>Hexapoda</taxon>
        <taxon>Insecta</taxon>
        <taxon>Pterygota</taxon>
        <taxon>Neoptera</taxon>
        <taxon>Endopterygota</taxon>
        <taxon>Diptera</taxon>
        <taxon>Brachycera</taxon>
        <taxon>Muscomorpha</taxon>
        <taxon>Oestroidea</taxon>
        <taxon>Calliphoridae</taxon>
        <taxon>Luciliinae</taxon>
        <taxon>Lucilia</taxon>
    </lineage>
</organism>
<keyword evidence="2" id="KW-1185">Reference proteome</keyword>
<comment type="caution">
    <text evidence="1">The sequence shown here is derived from an EMBL/GenBank/DDBJ whole genome shotgun (WGS) entry which is preliminary data.</text>
</comment>
<reference evidence="1 2" key="1">
    <citation type="journal article" date="2015" name="Nat. Commun.">
        <title>Lucilia cuprina genome unlocks parasitic fly biology to underpin future interventions.</title>
        <authorList>
            <person name="Anstead C.A."/>
            <person name="Korhonen P.K."/>
            <person name="Young N.D."/>
            <person name="Hall R.S."/>
            <person name="Jex A.R."/>
            <person name="Murali S.C."/>
            <person name="Hughes D.S."/>
            <person name="Lee S.F."/>
            <person name="Perry T."/>
            <person name="Stroehlein A.J."/>
            <person name="Ansell B.R."/>
            <person name="Breugelmans B."/>
            <person name="Hofmann A."/>
            <person name="Qu J."/>
            <person name="Dugan S."/>
            <person name="Lee S.L."/>
            <person name="Chao H."/>
            <person name="Dinh H."/>
            <person name="Han Y."/>
            <person name="Doddapaneni H.V."/>
            <person name="Worley K.C."/>
            <person name="Muzny D.M."/>
            <person name="Ioannidis P."/>
            <person name="Waterhouse R.M."/>
            <person name="Zdobnov E.M."/>
            <person name="James P.J."/>
            <person name="Bagnall N.H."/>
            <person name="Kotze A.C."/>
            <person name="Gibbs R.A."/>
            <person name="Richards S."/>
            <person name="Batterham P."/>
            <person name="Gasser R.B."/>
        </authorList>
    </citation>
    <scope>NUCLEOTIDE SEQUENCE [LARGE SCALE GENOMIC DNA]</scope>
    <source>
        <strain evidence="1 2">LS</strain>
        <tissue evidence="1">Full body</tissue>
    </source>
</reference>
<accession>A0A0L0BMP3</accession>
<evidence type="ECO:0000313" key="2">
    <source>
        <dbReference type="Proteomes" id="UP000037069"/>
    </source>
</evidence>
<dbReference type="AlphaFoldDB" id="A0A0L0BMP3"/>
<dbReference type="EMBL" id="JRES01001646">
    <property type="protein sequence ID" value="KNC21203.1"/>
    <property type="molecule type" value="Genomic_DNA"/>
</dbReference>
<dbReference type="Proteomes" id="UP000037069">
    <property type="component" value="Unassembled WGS sequence"/>
</dbReference>
<protein>
    <submittedName>
        <fullName evidence="1">Uncharacterized protein</fullName>
    </submittedName>
</protein>
<evidence type="ECO:0000313" key="1">
    <source>
        <dbReference type="EMBL" id="KNC21203.1"/>
    </source>
</evidence>
<proteinExistence type="predicted"/>
<gene>
    <name evidence="1" type="ORF">FF38_10999</name>
</gene>
<name>A0A0L0BMP3_LUCCU</name>
<sequence>MGVPKGLAPLTAETMPCGVDIPVAMLCMSSNSSRAGSSFANLQALSVFDKAGCLAIEIPSFLVSEIASPSPLQVLLTLWDYEVDDGFGDCGCCGGGAANVKDRQCHQYPSLRSLNQQFRQVDVSADGFGSVVAAVDEVHAAATTAVSSGTAEPALPGVGGGGRRLVKLFETVTEDEDDDELT</sequence>